<name>A0ABT9SDB1_9BURK</name>
<accession>A0ABT9SDB1</accession>
<dbReference type="Proteomes" id="UP001226867">
    <property type="component" value="Unassembled WGS sequence"/>
</dbReference>
<dbReference type="SUPFAM" id="SSF53800">
    <property type="entry name" value="Chelatase"/>
    <property type="match status" value="1"/>
</dbReference>
<dbReference type="CDD" id="cd03416">
    <property type="entry name" value="CbiX_SirB_N"/>
    <property type="match status" value="1"/>
</dbReference>
<comment type="caution">
    <text evidence="3">The sequence shown here is derived from an EMBL/GenBank/DDBJ whole genome shotgun (WGS) entry which is preliminary data.</text>
</comment>
<gene>
    <name evidence="3" type="ORF">J2W36_004088</name>
</gene>
<keyword evidence="4" id="KW-1185">Reference proteome</keyword>
<sequence length="128" mass="13674">MTISNTPPSARGILLFAHGSRDARWREPVEAVARSVIAQDPTARVACAYLELVEPDLPTAAGALIAHGARSIRVVPLFLGMGKHVREDLPLLIEQLRTAHPAVDFSLAPAVGEAPEVIALLARMALKN</sequence>
<dbReference type="PANTHER" id="PTHR33542:SF3">
    <property type="entry name" value="SIROHYDROCHLORIN FERROCHELATASE, CHLOROPLASTIC"/>
    <property type="match status" value="1"/>
</dbReference>
<dbReference type="PANTHER" id="PTHR33542">
    <property type="entry name" value="SIROHYDROCHLORIN FERROCHELATASE, CHLOROPLASTIC"/>
    <property type="match status" value="1"/>
</dbReference>
<dbReference type="RefSeq" id="WP_307691588.1">
    <property type="nucleotide sequence ID" value="NZ_JAUSRO010000014.1"/>
</dbReference>
<dbReference type="EC" id="4.99.1.3" evidence="3"/>
<dbReference type="Pfam" id="PF01903">
    <property type="entry name" value="CbiX"/>
    <property type="match status" value="1"/>
</dbReference>
<dbReference type="EMBL" id="JAUSRO010000014">
    <property type="protein sequence ID" value="MDP9901818.1"/>
    <property type="molecule type" value="Genomic_DNA"/>
</dbReference>
<keyword evidence="1" id="KW-0479">Metal-binding</keyword>
<protein>
    <submittedName>
        <fullName evidence="3">Sirohydrochlorin cobaltochelatase</fullName>
        <ecNumber evidence="3">4.99.1.3</ecNumber>
    </submittedName>
</protein>
<evidence type="ECO:0000256" key="2">
    <source>
        <dbReference type="ARBA" id="ARBA00023239"/>
    </source>
</evidence>
<reference evidence="3 4" key="1">
    <citation type="submission" date="2023-07" db="EMBL/GenBank/DDBJ databases">
        <title>Sorghum-associated microbial communities from plants grown in Nebraska, USA.</title>
        <authorList>
            <person name="Schachtman D."/>
        </authorList>
    </citation>
    <scope>NUCLEOTIDE SEQUENCE [LARGE SCALE GENOMIC DNA]</scope>
    <source>
        <strain evidence="3 4">DS1607</strain>
    </source>
</reference>
<dbReference type="InterPro" id="IPR050963">
    <property type="entry name" value="Sirohydro_Cobaltochel/CbiX"/>
</dbReference>
<evidence type="ECO:0000313" key="3">
    <source>
        <dbReference type="EMBL" id="MDP9901818.1"/>
    </source>
</evidence>
<keyword evidence="2 3" id="KW-0456">Lyase</keyword>
<evidence type="ECO:0000313" key="4">
    <source>
        <dbReference type="Proteomes" id="UP001226867"/>
    </source>
</evidence>
<dbReference type="InterPro" id="IPR002762">
    <property type="entry name" value="CbiX-like"/>
</dbReference>
<dbReference type="Gene3D" id="3.40.50.1400">
    <property type="match status" value="1"/>
</dbReference>
<organism evidence="3 4">
    <name type="scientific">Variovorax ginsengisoli</name>
    <dbReference type="NCBI Taxonomy" id="363844"/>
    <lineage>
        <taxon>Bacteria</taxon>
        <taxon>Pseudomonadati</taxon>
        <taxon>Pseudomonadota</taxon>
        <taxon>Betaproteobacteria</taxon>
        <taxon>Burkholderiales</taxon>
        <taxon>Comamonadaceae</taxon>
        <taxon>Variovorax</taxon>
    </lineage>
</organism>
<proteinExistence type="predicted"/>
<evidence type="ECO:0000256" key="1">
    <source>
        <dbReference type="ARBA" id="ARBA00022723"/>
    </source>
</evidence>
<dbReference type="GO" id="GO:0016852">
    <property type="term" value="F:sirohydrochlorin cobaltochelatase activity"/>
    <property type="evidence" value="ECO:0007669"/>
    <property type="project" value="UniProtKB-EC"/>
</dbReference>